<evidence type="ECO:0000256" key="3">
    <source>
        <dbReference type="ARBA" id="ARBA00022701"/>
    </source>
</evidence>
<dbReference type="GO" id="GO:0007018">
    <property type="term" value="P:microtubule-based movement"/>
    <property type="evidence" value="ECO:0007669"/>
    <property type="project" value="InterPro"/>
</dbReference>
<dbReference type="Gene3D" id="3.40.850.10">
    <property type="entry name" value="Kinesin motor domain"/>
    <property type="match status" value="1"/>
</dbReference>
<evidence type="ECO:0000256" key="6">
    <source>
        <dbReference type="PROSITE-ProRule" id="PRU00283"/>
    </source>
</evidence>
<dbReference type="SMART" id="SM00129">
    <property type="entry name" value="KISc"/>
    <property type="match status" value="1"/>
</dbReference>
<proteinExistence type="inferred from homology"/>
<feature type="binding site" evidence="6">
    <location>
        <begin position="227"/>
        <end position="234"/>
    </location>
    <ligand>
        <name>ATP</name>
        <dbReference type="ChEBI" id="CHEBI:30616"/>
    </ligand>
</feature>
<evidence type="ECO:0000313" key="9">
    <source>
        <dbReference type="EMBL" id="JAC70471.1"/>
    </source>
</evidence>
<dbReference type="SUPFAM" id="SSF47769">
    <property type="entry name" value="SAM/Pointed domain"/>
    <property type="match status" value="1"/>
</dbReference>
<dbReference type="InterPro" id="IPR027640">
    <property type="entry name" value="Kinesin-like_fam"/>
</dbReference>
<dbReference type="GO" id="GO:0008017">
    <property type="term" value="F:microtubule binding"/>
    <property type="evidence" value="ECO:0007669"/>
    <property type="project" value="InterPro"/>
</dbReference>
<sequence>MGGMANASEDRPWHDGVPVRMQRQPKVPAGQRKPPAAAPMNPEVASSTSVGSGRNSLNRAAPARKAKTDSNTKKGEEDPVTRQMIDKRQSRRDNGPSFTAVIEKYRTGESDIGARLDKGLKKKETGGLLPKDDGLGVPVFVRKRPLFAHEVKKKDYDVVTVDTNNCVVVHNCQMHADLKRMHILHRAFPCTATFSELSTSSEVYSVAAAPLVTAAAYGGQAALFMYGQTGSGKTYTMSTIEKDGLRHLYGELESQGPCTEVRIAVFEISGKKCYDLLQQGHREIFLKETESGAVELLGADEPPAQTADDAFELLAEAKTRRATASTTANATSSRSHCVIRISTLGPSGRGQLTLVDCAGSERNNDSMYHDAQARKEGAEINASLYALRECIRLRRRQSEEARHSGGGKHVHVPYRSSQLTRVLMECFTSPAAQVAVIATVSPSATDTEHTISTLQTALMMAGASSDAYAEVKEDVPLGGAHKPSEVREVKPINWSSKDVRSWLGNLRRGAFKYFAESLPPDINGRALVRMNKAALAQVCAGGNHESGTIIFNEIRNEIDRVDKVLRQQRKGVVDANTRRKSGW</sequence>
<dbReference type="InterPro" id="IPR036961">
    <property type="entry name" value="Kinesin_motor_dom_sf"/>
</dbReference>
<keyword evidence="3" id="KW-0493">Microtubule</keyword>
<dbReference type="InterPro" id="IPR001752">
    <property type="entry name" value="Kinesin_motor_dom"/>
</dbReference>
<feature type="domain" description="Kinesin motor" evidence="8">
    <location>
        <begin position="136"/>
        <end position="463"/>
    </location>
</feature>
<evidence type="ECO:0000256" key="1">
    <source>
        <dbReference type="ARBA" id="ARBA00004245"/>
    </source>
</evidence>
<reference evidence="9" key="1">
    <citation type="submission" date="2014-05" db="EMBL/GenBank/DDBJ databases">
        <title>The transcriptome of the halophilic microalga Tetraselmis sp. GSL018 isolated from the Great Salt Lake, Utah.</title>
        <authorList>
            <person name="Jinkerson R.E."/>
            <person name="D'Adamo S."/>
            <person name="Posewitz M.C."/>
        </authorList>
    </citation>
    <scope>NUCLEOTIDE SEQUENCE</scope>
    <source>
        <strain evidence="9">GSL018</strain>
    </source>
</reference>
<feature type="region of interest" description="Disordered" evidence="7">
    <location>
        <begin position="1"/>
        <end position="98"/>
    </location>
</feature>
<dbReference type="SUPFAM" id="SSF52540">
    <property type="entry name" value="P-loop containing nucleoside triphosphate hydrolases"/>
    <property type="match status" value="1"/>
</dbReference>
<keyword evidence="6" id="KW-0547">Nucleotide-binding</keyword>
<comment type="similarity">
    <text evidence="6">Belongs to the TRAFAC class myosin-kinesin ATPase superfamily. Kinesin family.</text>
</comment>
<dbReference type="PANTHER" id="PTHR47971:SF8">
    <property type="entry name" value="KINESIN-LIKE PROTEIN"/>
    <property type="match status" value="1"/>
</dbReference>
<feature type="compositionally biased region" description="Basic and acidic residues" evidence="7">
    <location>
        <begin position="66"/>
        <end position="94"/>
    </location>
</feature>
<dbReference type="GO" id="GO:0003777">
    <property type="term" value="F:microtubule motor activity"/>
    <property type="evidence" value="ECO:0007669"/>
    <property type="project" value="InterPro"/>
</dbReference>
<keyword evidence="5" id="KW-0206">Cytoskeleton</keyword>
<gene>
    <name evidence="9" type="ORF">TSPGSL018_4062</name>
</gene>
<dbReference type="EMBL" id="GBEZ01015715">
    <property type="protein sequence ID" value="JAC70471.1"/>
    <property type="molecule type" value="Transcribed_RNA"/>
</dbReference>
<protein>
    <submittedName>
        <fullName evidence="9">Kinesin motor domain</fullName>
    </submittedName>
</protein>
<evidence type="ECO:0000256" key="5">
    <source>
        <dbReference type="ARBA" id="ARBA00023212"/>
    </source>
</evidence>
<keyword evidence="6" id="KW-0067">ATP-binding</keyword>
<keyword evidence="2" id="KW-0963">Cytoplasm</keyword>
<dbReference type="PROSITE" id="PS50067">
    <property type="entry name" value="KINESIN_MOTOR_2"/>
    <property type="match status" value="1"/>
</dbReference>
<dbReference type="PANTHER" id="PTHR47971">
    <property type="entry name" value="KINESIN-RELATED PROTEIN 6"/>
    <property type="match status" value="1"/>
</dbReference>
<accession>A0A061RIY0</accession>
<keyword evidence="4 6" id="KW-0505">Motor protein</keyword>
<evidence type="ECO:0000256" key="7">
    <source>
        <dbReference type="SAM" id="MobiDB-lite"/>
    </source>
</evidence>
<comment type="subcellular location">
    <subcellularLocation>
        <location evidence="1">Cytoplasm</location>
        <location evidence="1">Cytoskeleton</location>
    </subcellularLocation>
</comment>
<evidence type="ECO:0000256" key="4">
    <source>
        <dbReference type="ARBA" id="ARBA00023175"/>
    </source>
</evidence>
<dbReference type="GO" id="GO:0005524">
    <property type="term" value="F:ATP binding"/>
    <property type="evidence" value="ECO:0007669"/>
    <property type="project" value="UniProtKB-UniRule"/>
</dbReference>
<evidence type="ECO:0000259" key="8">
    <source>
        <dbReference type="PROSITE" id="PS50067"/>
    </source>
</evidence>
<name>A0A061RIY0_9CHLO</name>
<evidence type="ECO:0000256" key="2">
    <source>
        <dbReference type="ARBA" id="ARBA00022490"/>
    </source>
</evidence>
<dbReference type="GO" id="GO:0005874">
    <property type="term" value="C:microtubule"/>
    <property type="evidence" value="ECO:0007669"/>
    <property type="project" value="UniProtKB-KW"/>
</dbReference>
<organism evidence="9">
    <name type="scientific">Tetraselmis sp. GSL018</name>
    <dbReference type="NCBI Taxonomy" id="582737"/>
    <lineage>
        <taxon>Eukaryota</taxon>
        <taxon>Viridiplantae</taxon>
        <taxon>Chlorophyta</taxon>
        <taxon>core chlorophytes</taxon>
        <taxon>Chlorodendrophyceae</taxon>
        <taxon>Chlorodendrales</taxon>
        <taxon>Chlorodendraceae</taxon>
        <taxon>Tetraselmis</taxon>
    </lineage>
</organism>
<dbReference type="Pfam" id="PF00225">
    <property type="entry name" value="Kinesin"/>
    <property type="match status" value="1"/>
</dbReference>
<dbReference type="GO" id="GO:0007019">
    <property type="term" value="P:microtubule depolymerization"/>
    <property type="evidence" value="ECO:0007669"/>
    <property type="project" value="TreeGrafter"/>
</dbReference>
<feature type="compositionally biased region" description="Polar residues" evidence="7">
    <location>
        <begin position="44"/>
        <end position="58"/>
    </location>
</feature>
<dbReference type="PRINTS" id="PR00380">
    <property type="entry name" value="KINESINHEAVY"/>
</dbReference>
<dbReference type="InterPro" id="IPR013761">
    <property type="entry name" value="SAM/pointed_sf"/>
</dbReference>
<dbReference type="InterPro" id="IPR027417">
    <property type="entry name" value="P-loop_NTPase"/>
</dbReference>
<dbReference type="AlphaFoldDB" id="A0A061RIY0"/>